<organism evidence="7 8">
    <name type="scientific">Coraliomargarita akajimensis (strain DSM 45221 / IAM 15411 / JCM 23193 / KCTC 12865 / 04OKA010-24)</name>
    <dbReference type="NCBI Taxonomy" id="583355"/>
    <lineage>
        <taxon>Bacteria</taxon>
        <taxon>Pseudomonadati</taxon>
        <taxon>Verrucomicrobiota</taxon>
        <taxon>Opitutia</taxon>
        <taxon>Puniceicoccales</taxon>
        <taxon>Coraliomargaritaceae</taxon>
        <taxon>Coraliomargarita</taxon>
    </lineage>
</organism>
<keyword evidence="8" id="KW-1185">Reference proteome</keyword>
<dbReference type="Pfam" id="PF01810">
    <property type="entry name" value="LysE"/>
    <property type="match status" value="1"/>
</dbReference>
<dbReference type="STRING" id="583355.Caka_2208"/>
<feature type="transmembrane region" description="Helical" evidence="6">
    <location>
        <begin position="65"/>
        <end position="83"/>
    </location>
</feature>
<dbReference type="eggNOG" id="COG1280">
    <property type="taxonomic scope" value="Bacteria"/>
</dbReference>
<feature type="transmembrane region" description="Helical" evidence="6">
    <location>
        <begin position="34"/>
        <end position="59"/>
    </location>
</feature>
<evidence type="ECO:0000256" key="3">
    <source>
        <dbReference type="ARBA" id="ARBA00022692"/>
    </source>
</evidence>
<comment type="subcellular location">
    <subcellularLocation>
        <location evidence="1">Cell membrane</location>
        <topology evidence="1">Multi-pass membrane protein</topology>
    </subcellularLocation>
</comment>
<feature type="transmembrane region" description="Helical" evidence="6">
    <location>
        <begin position="185"/>
        <end position="204"/>
    </location>
</feature>
<accession>D5EM65</accession>
<reference evidence="7 8" key="1">
    <citation type="journal article" date="2010" name="Stand. Genomic Sci.">
        <title>Complete genome sequence of Coraliomargarita akajimensis type strain (04OKA010-24).</title>
        <authorList>
            <person name="Mavromatis K."/>
            <person name="Abt B."/>
            <person name="Brambilla E."/>
            <person name="Lapidus A."/>
            <person name="Copeland A."/>
            <person name="Deshpande S."/>
            <person name="Nolan M."/>
            <person name="Lucas S."/>
            <person name="Tice H."/>
            <person name="Cheng J.F."/>
            <person name="Han C."/>
            <person name="Detter J.C."/>
            <person name="Woyke T."/>
            <person name="Goodwin L."/>
            <person name="Pitluck S."/>
            <person name="Held B."/>
            <person name="Brettin T."/>
            <person name="Tapia R."/>
            <person name="Ivanova N."/>
            <person name="Mikhailova N."/>
            <person name="Pati A."/>
            <person name="Liolios K."/>
            <person name="Chen A."/>
            <person name="Palaniappan K."/>
            <person name="Land M."/>
            <person name="Hauser L."/>
            <person name="Chang Y.J."/>
            <person name="Jeffries C.D."/>
            <person name="Rohde M."/>
            <person name="Goker M."/>
            <person name="Bristow J."/>
            <person name="Eisen J.A."/>
            <person name="Markowitz V."/>
            <person name="Hugenholtz P."/>
            <person name="Klenk H.P."/>
            <person name="Kyrpides N.C."/>
        </authorList>
    </citation>
    <scope>NUCLEOTIDE SEQUENCE [LARGE SCALE GENOMIC DNA]</scope>
    <source>
        <strain evidence="8">DSM 45221 / IAM 15411 / JCM 23193 / KCTC 12865</strain>
    </source>
</reference>
<keyword evidence="2" id="KW-1003">Cell membrane</keyword>
<dbReference type="GO" id="GO:0005886">
    <property type="term" value="C:plasma membrane"/>
    <property type="evidence" value="ECO:0007669"/>
    <property type="project" value="UniProtKB-SubCell"/>
</dbReference>
<evidence type="ECO:0000313" key="8">
    <source>
        <dbReference type="Proteomes" id="UP000000925"/>
    </source>
</evidence>
<feature type="transmembrane region" description="Helical" evidence="6">
    <location>
        <begin position="147"/>
        <end position="173"/>
    </location>
</feature>
<feature type="transmembrane region" description="Helical" evidence="6">
    <location>
        <begin position="6"/>
        <end position="27"/>
    </location>
</feature>
<dbReference type="HOGENOM" id="CLU_1335655_0_0_0"/>
<evidence type="ECO:0000256" key="5">
    <source>
        <dbReference type="ARBA" id="ARBA00023136"/>
    </source>
</evidence>
<evidence type="ECO:0008006" key="9">
    <source>
        <dbReference type="Google" id="ProtNLM"/>
    </source>
</evidence>
<evidence type="ECO:0000313" key="7">
    <source>
        <dbReference type="EMBL" id="ADE55225.1"/>
    </source>
</evidence>
<protein>
    <recommendedName>
        <fullName evidence="9">Lysine exporter protein (LYSE/YGGA)</fullName>
    </recommendedName>
</protein>
<evidence type="ECO:0000256" key="4">
    <source>
        <dbReference type="ARBA" id="ARBA00022989"/>
    </source>
</evidence>
<keyword evidence="4 6" id="KW-1133">Transmembrane helix</keyword>
<evidence type="ECO:0000256" key="6">
    <source>
        <dbReference type="SAM" id="Phobius"/>
    </source>
</evidence>
<keyword evidence="5 6" id="KW-0472">Membrane</keyword>
<dbReference type="KEGG" id="caa:Caka_2208"/>
<dbReference type="GO" id="GO:0006865">
    <property type="term" value="P:amino acid transport"/>
    <property type="evidence" value="ECO:0007669"/>
    <property type="project" value="InterPro"/>
</dbReference>
<evidence type="ECO:0000256" key="1">
    <source>
        <dbReference type="ARBA" id="ARBA00004651"/>
    </source>
</evidence>
<dbReference type="RefSeq" id="WP_013043947.1">
    <property type="nucleotide sequence ID" value="NC_014008.1"/>
</dbReference>
<feature type="transmembrane region" description="Helical" evidence="6">
    <location>
        <begin position="117"/>
        <end position="135"/>
    </location>
</feature>
<dbReference type="OrthoDB" id="9874083at2"/>
<sequence>MLEGLTVGFILSVALFSGTVLVARLGMRNERKKVVAAALGFGLSQFIWLAIALPGLLLMLRNLHFIRAGMYVFAATNLAYLAYKYFRMQPAQTLSLDELPERSIEVFHSCLVRSLAMPMRLPASMAVILATGLYSNNAVHPTTIPPALLGAALGILWWWGQLALLSICFVRKVPEEITLRSMNKIRPFCGVLFAVLAVAAAMIGL</sequence>
<name>D5EM65_CORAD</name>
<dbReference type="InterPro" id="IPR001123">
    <property type="entry name" value="LeuE-type"/>
</dbReference>
<dbReference type="EMBL" id="CP001998">
    <property type="protein sequence ID" value="ADE55225.1"/>
    <property type="molecule type" value="Genomic_DNA"/>
</dbReference>
<evidence type="ECO:0000256" key="2">
    <source>
        <dbReference type="ARBA" id="ARBA00022475"/>
    </source>
</evidence>
<dbReference type="Proteomes" id="UP000000925">
    <property type="component" value="Chromosome"/>
</dbReference>
<gene>
    <name evidence="7" type="ordered locus">Caka_2208</name>
</gene>
<keyword evidence="3 6" id="KW-0812">Transmembrane</keyword>
<proteinExistence type="predicted"/>
<dbReference type="AlphaFoldDB" id="D5EM65"/>